<sequence>MNMRQRRHTSGFAVAGALLAAAVLLSACASTAPAPVIERSTGGMPAAAAEPAPLGPGLYRVKKGDTLYAIALDHGQSYRDLAAWNGLADPGRIEIGQVLRVVPPGEGGAGGEGTAAGEAEAVAVAKPVSMVSGIESTAAGAEQHPAAPASAAASAGDPLKHAPKGGKLPYSAEALEKLQQEEVAAAPAVVPAVAAAAPPAAAQATPPAARPQSGVAVSGQPDWVWPGNGRLLAGFVEGGNKGIDIAGKFGEPVLAAAAGKVILVSSALRGYGNFVIVKHNNALLSVYAHNSRILIKEEQAVSKGQKIAEIGDSDADQPKLHFEIRQQGKPVDPLKFLPAR</sequence>
<dbReference type="CDD" id="cd12797">
    <property type="entry name" value="M23_peptidase"/>
    <property type="match status" value="1"/>
</dbReference>
<dbReference type="PROSITE" id="PS51782">
    <property type="entry name" value="LYSM"/>
    <property type="match status" value="1"/>
</dbReference>
<dbReference type="PROSITE" id="PS51257">
    <property type="entry name" value="PROKAR_LIPOPROTEIN"/>
    <property type="match status" value="1"/>
</dbReference>
<protein>
    <submittedName>
        <fullName evidence="5">Peptidase M23</fullName>
    </submittedName>
</protein>
<feature type="signal peptide" evidence="3">
    <location>
        <begin position="1"/>
        <end position="34"/>
    </location>
</feature>
<evidence type="ECO:0000256" key="1">
    <source>
        <dbReference type="ARBA" id="ARBA00038420"/>
    </source>
</evidence>
<name>A0A7Z7HUR8_9PROT</name>
<dbReference type="InterPro" id="IPR016047">
    <property type="entry name" value="M23ase_b-sheet_dom"/>
</dbReference>
<dbReference type="SUPFAM" id="SSF54106">
    <property type="entry name" value="LysM domain"/>
    <property type="match status" value="1"/>
</dbReference>
<dbReference type="Gene3D" id="2.70.70.10">
    <property type="entry name" value="Glucose Permease (Domain IIA)"/>
    <property type="match status" value="1"/>
</dbReference>
<dbReference type="SMART" id="SM00257">
    <property type="entry name" value="LysM"/>
    <property type="match status" value="1"/>
</dbReference>
<dbReference type="RefSeq" id="WP_236707695.1">
    <property type="nucleotide sequence ID" value="NZ_LFZK01000001.1"/>
</dbReference>
<comment type="similarity">
    <text evidence="1">Belongs to the E.coli NlpD/Haemophilus LppB family.</text>
</comment>
<dbReference type="InterPro" id="IPR036779">
    <property type="entry name" value="LysM_dom_sf"/>
</dbReference>
<reference evidence="5" key="1">
    <citation type="submission" date="2017-03" db="EMBL/GenBank/DDBJ databases">
        <authorList>
            <consortium name="AG Boll"/>
        </authorList>
    </citation>
    <scope>NUCLEOTIDE SEQUENCE [LARGE SCALE GENOMIC DNA]</scope>
    <source>
        <strain evidence="5">Chol</strain>
    </source>
</reference>
<dbReference type="PANTHER" id="PTHR21666:SF263">
    <property type="entry name" value="MUREIN HYDROLASE ACTIVATOR NLPD"/>
    <property type="match status" value="1"/>
</dbReference>
<dbReference type="InterPro" id="IPR018392">
    <property type="entry name" value="LysM"/>
</dbReference>
<gene>
    <name evidence="5" type="ORF">SDENCHOL_21054</name>
</gene>
<dbReference type="PANTHER" id="PTHR21666">
    <property type="entry name" value="PEPTIDASE-RELATED"/>
    <property type="match status" value="1"/>
</dbReference>
<evidence type="ECO:0000313" key="5">
    <source>
        <dbReference type="EMBL" id="SMB30858.1"/>
    </source>
</evidence>
<dbReference type="Pfam" id="PF01476">
    <property type="entry name" value="LysM"/>
    <property type="match status" value="1"/>
</dbReference>
<dbReference type="Gene3D" id="3.10.350.10">
    <property type="entry name" value="LysM domain"/>
    <property type="match status" value="1"/>
</dbReference>
<dbReference type="GO" id="GO:0032153">
    <property type="term" value="C:cell division site"/>
    <property type="evidence" value="ECO:0007669"/>
    <property type="project" value="TreeGrafter"/>
</dbReference>
<proteinExistence type="inferred from homology"/>
<feature type="chain" id="PRO_5031085963" evidence="3">
    <location>
        <begin position="35"/>
        <end position="340"/>
    </location>
</feature>
<dbReference type="CDD" id="cd00118">
    <property type="entry name" value="LysM"/>
    <property type="match status" value="1"/>
</dbReference>
<accession>A0A7Z7HUR8</accession>
<dbReference type="InterPro" id="IPR050570">
    <property type="entry name" value="Cell_wall_metabolism_enzyme"/>
</dbReference>
<evidence type="ECO:0000256" key="2">
    <source>
        <dbReference type="SAM" id="MobiDB-lite"/>
    </source>
</evidence>
<dbReference type="Proteomes" id="UP000242886">
    <property type="component" value="Chromosome SDENCHOL"/>
</dbReference>
<evidence type="ECO:0000256" key="3">
    <source>
        <dbReference type="SAM" id="SignalP"/>
    </source>
</evidence>
<feature type="region of interest" description="Disordered" evidence="2">
    <location>
        <begin position="137"/>
        <end position="167"/>
    </location>
</feature>
<dbReference type="InterPro" id="IPR011055">
    <property type="entry name" value="Dup_hybrid_motif"/>
</dbReference>
<feature type="compositionally biased region" description="Low complexity" evidence="2">
    <location>
        <begin position="138"/>
        <end position="156"/>
    </location>
</feature>
<dbReference type="SUPFAM" id="SSF51261">
    <property type="entry name" value="Duplicated hybrid motif"/>
    <property type="match status" value="1"/>
</dbReference>
<dbReference type="Pfam" id="PF01551">
    <property type="entry name" value="Peptidase_M23"/>
    <property type="match status" value="1"/>
</dbReference>
<dbReference type="AlphaFoldDB" id="A0A7Z7HUR8"/>
<feature type="domain" description="LysM" evidence="4">
    <location>
        <begin position="57"/>
        <end position="101"/>
    </location>
</feature>
<keyword evidence="6" id="KW-1185">Reference proteome</keyword>
<dbReference type="GO" id="GO:0009279">
    <property type="term" value="C:cell outer membrane"/>
    <property type="evidence" value="ECO:0007669"/>
    <property type="project" value="TreeGrafter"/>
</dbReference>
<evidence type="ECO:0000313" key="6">
    <source>
        <dbReference type="Proteomes" id="UP000242886"/>
    </source>
</evidence>
<keyword evidence="3" id="KW-0732">Signal</keyword>
<evidence type="ECO:0000259" key="4">
    <source>
        <dbReference type="PROSITE" id="PS51782"/>
    </source>
</evidence>
<dbReference type="EMBL" id="LT837803">
    <property type="protein sequence ID" value="SMB30858.1"/>
    <property type="molecule type" value="Genomic_DNA"/>
</dbReference>
<organism evidence="5 6">
    <name type="scientific">Sterolibacterium denitrificans</name>
    <dbReference type="NCBI Taxonomy" id="157592"/>
    <lineage>
        <taxon>Bacteria</taxon>
        <taxon>Pseudomonadati</taxon>
        <taxon>Pseudomonadota</taxon>
        <taxon>Betaproteobacteria</taxon>
        <taxon>Nitrosomonadales</taxon>
        <taxon>Sterolibacteriaceae</taxon>
        <taxon>Sterolibacterium</taxon>
    </lineage>
</organism>
<dbReference type="GO" id="GO:0004222">
    <property type="term" value="F:metalloendopeptidase activity"/>
    <property type="evidence" value="ECO:0007669"/>
    <property type="project" value="TreeGrafter"/>
</dbReference>